<evidence type="ECO:0000313" key="1">
    <source>
        <dbReference type="EMBL" id="WWX26165.1"/>
    </source>
</evidence>
<reference evidence="1 2" key="1">
    <citation type="submission" date="2024-03" db="EMBL/GenBank/DDBJ databases">
        <title>A Dehalogenimonas Isolated from Estuarine Sediments Dihaloeliminates Chlorinated Alkanes.</title>
        <authorList>
            <person name="Yang Y."/>
            <person name="Wang H."/>
        </authorList>
    </citation>
    <scope>NUCLEOTIDE SEQUENCE [LARGE SCALE GENOMIC DNA]</scope>
    <source>
        <strain evidence="1 2">W</strain>
    </source>
</reference>
<sequence length="464" mass="50756">MKELSATKVVSVLRMYFAGFSYEEIAVKNNVSKGTVFNVVADLKSGLFPEAANLSEDIDLLREAAIDLKNAKLTPVKVVVGISLLSTLASLNIEPSELGKFQSVIKGVAAPGTDTSAFAKATLALHDMQASTGLSVPEVEAKVANLQSEVTKLEPLVKELQTKKKMLDQTQDALNTLTVSKQQAQIHFDQLQKDIEKSHVNQAKIISSTTELEKRAHLADLQLTEARQDIKKLAIMGFTLEGLGDFTQHVKEVAFHHKIKPSDLKDRLFNELKAMDKLMGIESACQKKAAELASAEHLISERTAESSALTTSNNQLHAQRNMLLKDIAAASDKILKAIDTINQSAQVAGEKLCSKLQSGISEALQEVDRMIAGAQNVGQQIGEYETMVSANEWLHQLLALAKNEDIADGGKVRVIGLMLLKPMAHWLNRHGTSSPQPYLLKVAIENAVKEMEQWQPQIINSVAR</sequence>
<dbReference type="Proteomes" id="UP001375370">
    <property type="component" value="Chromosome"/>
</dbReference>
<evidence type="ECO:0008006" key="3">
    <source>
        <dbReference type="Google" id="ProtNLM"/>
    </source>
</evidence>
<organism evidence="1 2">
    <name type="scientific">Candidatus Dehalogenimonas loeffleri</name>
    <dbReference type="NCBI Taxonomy" id="3127115"/>
    <lineage>
        <taxon>Bacteria</taxon>
        <taxon>Bacillati</taxon>
        <taxon>Chloroflexota</taxon>
        <taxon>Dehalococcoidia</taxon>
        <taxon>Dehalococcoidales</taxon>
        <taxon>Dehalococcoidaceae</taxon>
        <taxon>Dehalogenimonas</taxon>
    </lineage>
</organism>
<gene>
    <name evidence="1" type="ORF">V8247_04130</name>
</gene>
<evidence type="ECO:0000313" key="2">
    <source>
        <dbReference type="Proteomes" id="UP001375370"/>
    </source>
</evidence>
<dbReference type="EMBL" id="CP146612">
    <property type="protein sequence ID" value="WWX26165.1"/>
    <property type="molecule type" value="Genomic_DNA"/>
</dbReference>
<protein>
    <recommendedName>
        <fullName evidence="3">Helix-turn-helix domain-containing protein</fullName>
    </recommendedName>
</protein>
<accession>A0ABZ2J5M3</accession>
<proteinExistence type="predicted"/>
<keyword evidence="2" id="KW-1185">Reference proteome</keyword>
<dbReference type="RefSeq" id="WP_338739066.1">
    <property type="nucleotide sequence ID" value="NZ_CP146612.1"/>
</dbReference>
<name>A0ABZ2J5M3_9CHLR</name>